<protein>
    <submittedName>
        <fullName evidence="1">Uncharacterized protein</fullName>
    </submittedName>
</protein>
<dbReference type="Proteomes" id="UP000828941">
    <property type="component" value="Chromosome 3"/>
</dbReference>
<evidence type="ECO:0000313" key="1">
    <source>
        <dbReference type="EMBL" id="KAI4351488.1"/>
    </source>
</evidence>
<sequence>MVYDAFRLTVDILHDNSFLENETSNDEEPPNKKFQRICAKPLIEISRIFKDLCCITLRMEDLVRLEQNILIIICKLERIFSPGFFDTMEHILIHLPMKQCLVV</sequence>
<name>A0ACB9PSJ0_BAUVA</name>
<comment type="caution">
    <text evidence="1">The sequence shown here is derived from an EMBL/GenBank/DDBJ whole genome shotgun (WGS) entry which is preliminary data.</text>
</comment>
<organism evidence="1 2">
    <name type="scientific">Bauhinia variegata</name>
    <name type="common">Purple orchid tree</name>
    <name type="synonym">Phanera variegata</name>
    <dbReference type="NCBI Taxonomy" id="167791"/>
    <lineage>
        <taxon>Eukaryota</taxon>
        <taxon>Viridiplantae</taxon>
        <taxon>Streptophyta</taxon>
        <taxon>Embryophyta</taxon>
        <taxon>Tracheophyta</taxon>
        <taxon>Spermatophyta</taxon>
        <taxon>Magnoliopsida</taxon>
        <taxon>eudicotyledons</taxon>
        <taxon>Gunneridae</taxon>
        <taxon>Pentapetalae</taxon>
        <taxon>rosids</taxon>
        <taxon>fabids</taxon>
        <taxon>Fabales</taxon>
        <taxon>Fabaceae</taxon>
        <taxon>Cercidoideae</taxon>
        <taxon>Cercideae</taxon>
        <taxon>Bauhiniinae</taxon>
        <taxon>Bauhinia</taxon>
    </lineage>
</organism>
<reference evidence="1 2" key="1">
    <citation type="journal article" date="2022" name="DNA Res.">
        <title>Chromosomal-level genome assembly of the orchid tree Bauhinia variegata (Leguminosae; Cercidoideae) supports the allotetraploid origin hypothesis of Bauhinia.</title>
        <authorList>
            <person name="Zhong Y."/>
            <person name="Chen Y."/>
            <person name="Zheng D."/>
            <person name="Pang J."/>
            <person name="Liu Y."/>
            <person name="Luo S."/>
            <person name="Meng S."/>
            <person name="Qian L."/>
            <person name="Wei D."/>
            <person name="Dai S."/>
            <person name="Zhou R."/>
        </authorList>
    </citation>
    <scope>NUCLEOTIDE SEQUENCE [LARGE SCALE GENOMIC DNA]</scope>
    <source>
        <strain evidence="1">BV-YZ2020</strain>
    </source>
</reference>
<dbReference type="EMBL" id="CM039428">
    <property type="protein sequence ID" value="KAI4351488.1"/>
    <property type="molecule type" value="Genomic_DNA"/>
</dbReference>
<keyword evidence="2" id="KW-1185">Reference proteome</keyword>
<proteinExistence type="predicted"/>
<evidence type="ECO:0000313" key="2">
    <source>
        <dbReference type="Proteomes" id="UP000828941"/>
    </source>
</evidence>
<accession>A0ACB9PSJ0</accession>
<gene>
    <name evidence="1" type="ORF">L6164_005854</name>
</gene>